<accession>A0ABV2AEV0</accession>
<proteinExistence type="predicted"/>
<dbReference type="InterPro" id="IPR001192">
    <property type="entry name" value="PI-PLC_fam"/>
</dbReference>
<comment type="caution">
    <text evidence="3">The sequence shown here is derived from an EMBL/GenBank/DDBJ whole genome shotgun (WGS) entry which is preliminary data.</text>
</comment>
<protein>
    <recommendedName>
        <fullName evidence="1">Phosphoinositide phospholipase C</fullName>
        <ecNumber evidence="1">3.1.4.11</ecNumber>
    </recommendedName>
</protein>
<dbReference type="EC" id="3.1.4.11" evidence="1"/>
<dbReference type="SMART" id="SM00149">
    <property type="entry name" value="PLCYc"/>
    <property type="match status" value="1"/>
</dbReference>
<dbReference type="PROSITE" id="PS50007">
    <property type="entry name" value="PIPLC_X_DOMAIN"/>
    <property type="match status" value="1"/>
</dbReference>
<dbReference type="Gene3D" id="3.20.20.190">
    <property type="entry name" value="Phosphatidylinositol (PI) phosphodiesterase"/>
    <property type="match status" value="1"/>
</dbReference>
<dbReference type="InterPro" id="IPR017946">
    <property type="entry name" value="PLC-like_Pdiesterase_TIM-brl"/>
</dbReference>
<organism evidence="3 4">
    <name type="scientific">Bonamia ostreae</name>
    <dbReference type="NCBI Taxonomy" id="126728"/>
    <lineage>
        <taxon>Eukaryota</taxon>
        <taxon>Sar</taxon>
        <taxon>Rhizaria</taxon>
        <taxon>Endomyxa</taxon>
        <taxon>Ascetosporea</taxon>
        <taxon>Haplosporida</taxon>
        <taxon>Bonamia</taxon>
    </lineage>
</organism>
<dbReference type="Pfam" id="PF00388">
    <property type="entry name" value="PI-PLC-X"/>
    <property type="match status" value="1"/>
</dbReference>
<evidence type="ECO:0000313" key="3">
    <source>
        <dbReference type="EMBL" id="MES1918225.1"/>
    </source>
</evidence>
<dbReference type="Pfam" id="PF00387">
    <property type="entry name" value="PI-PLC-Y"/>
    <property type="match status" value="1"/>
</dbReference>
<dbReference type="PRINTS" id="PR00390">
    <property type="entry name" value="PHPHLIPASEC"/>
</dbReference>
<keyword evidence="1" id="KW-0442">Lipid degradation</keyword>
<evidence type="ECO:0000256" key="1">
    <source>
        <dbReference type="RuleBase" id="RU361133"/>
    </source>
</evidence>
<dbReference type="PANTHER" id="PTHR10336">
    <property type="entry name" value="PHOSPHOINOSITIDE-SPECIFIC PHOSPHOLIPASE C FAMILY PROTEIN"/>
    <property type="match status" value="1"/>
</dbReference>
<dbReference type="PROSITE" id="PS50008">
    <property type="entry name" value="PIPLC_Y_DOMAIN"/>
    <property type="match status" value="1"/>
</dbReference>
<dbReference type="SUPFAM" id="SSF51695">
    <property type="entry name" value="PLC-like phosphodiesterases"/>
    <property type="match status" value="1"/>
</dbReference>
<gene>
    <name evidence="3" type="primary">PLCL2</name>
    <name evidence="3" type="ORF">MHBO_000226</name>
</gene>
<keyword evidence="4" id="KW-1185">Reference proteome</keyword>
<reference evidence="3 4" key="1">
    <citation type="journal article" date="2024" name="BMC Biol.">
        <title>Comparative genomics of Ascetosporea gives new insight into the evolutionary basis for animal parasitism in Rhizaria.</title>
        <authorList>
            <person name="Hiltunen Thoren M."/>
            <person name="Onut-Brannstrom I."/>
            <person name="Alfjorden A."/>
            <person name="Peckova H."/>
            <person name="Swords F."/>
            <person name="Hooper C."/>
            <person name="Holzer A.S."/>
            <person name="Bass D."/>
            <person name="Burki F."/>
        </authorList>
    </citation>
    <scope>NUCLEOTIDE SEQUENCE [LARGE SCALE GENOMIC DNA]</scope>
    <source>
        <strain evidence="3">20-A016</strain>
    </source>
</reference>
<comment type="catalytic activity">
    <reaction evidence="1">
        <text>a 1,2-diacyl-sn-glycero-3-phospho-(1D-myo-inositol-4,5-bisphosphate) + H2O = 1D-myo-inositol 1,4,5-trisphosphate + a 1,2-diacyl-sn-glycerol + H(+)</text>
        <dbReference type="Rhea" id="RHEA:33179"/>
        <dbReference type="ChEBI" id="CHEBI:15377"/>
        <dbReference type="ChEBI" id="CHEBI:15378"/>
        <dbReference type="ChEBI" id="CHEBI:17815"/>
        <dbReference type="ChEBI" id="CHEBI:58456"/>
        <dbReference type="ChEBI" id="CHEBI:203600"/>
        <dbReference type="EC" id="3.1.4.11"/>
    </reaction>
</comment>
<evidence type="ECO:0000313" key="4">
    <source>
        <dbReference type="Proteomes" id="UP001439008"/>
    </source>
</evidence>
<dbReference type="EMBL" id="JBDODL010000029">
    <property type="protein sequence ID" value="MES1918225.1"/>
    <property type="molecule type" value="Genomic_DNA"/>
</dbReference>
<feature type="domain" description="PI-PLC Y-box" evidence="2">
    <location>
        <begin position="62"/>
        <end position="166"/>
    </location>
</feature>
<dbReference type="Proteomes" id="UP001439008">
    <property type="component" value="Unassembled WGS sequence"/>
</dbReference>
<name>A0ABV2AEV0_9EUKA</name>
<sequence length="211" mass="23852">MADVLLSAFGDKIFSAEDFEKLSEFPSPNFLKEKILIKSKINEDEHVLSKQSKLGKLCCLVPAHFSGYEEENYRLNQVISMPFSKFKKVSENNIDLMRKLTRRNLVRVYPDGQNINSGNFNPAFVWANGAQIAALNYQTAGKFMGLNQGNFFVNGFCGYVIKSAILLNDQKPTEKIRSLNMEIISAAYLPKIETEIVDPYVVVELFGLNHV</sequence>
<keyword evidence="1" id="KW-0378">Hydrolase</keyword>
<dbReference type="InterPro" id="IPR000909">
    <property type="entry name" value="PLipase_C_PInositol-sp_X_dom"/>
</dbReference>
<evidence type="ECO:0000259" key="2">
    <source>
        <dbReference type="PROSITE" id="PS50008"/>
    </source>
</evidence>
<keyword evidence="1" id="KW-0443">Lipid metabolism</keyword>
<dbReference type="InterPro" id="IPR001711">
    <property type="entry name" value="PLipase_C_Pinositol-sp_Y"/>
</dbReference>